<keyword evidence="1" id="KW-0732">Signal</keyword>
<reference evidence="3" key="1">
    <citation type="journal article" date="2024" name="IScience">
        <title>Strigolactones Initiate the Formation of Haustorium-like Structures in Castilleja.</title>
        <authorList>
            <person name="Buerger M."/>
            <person name="Peterson D."/>
            <person name="Chory J."/>
        </authorList>
    </citation>
    <scope>NUCLEOTIDE SEQUENCE [LARGE SCALE GENOMIC DNA]</scope>
</reference>
<proteinExistence type="predicted"/>
<name>A0ABD3ED08_9LAMI</name>
<protein>
    <submittedName>
        <fullName evidence="2">Uncharacterized protein</fullName>
    </submittedName>
</protein>
<evidence type="ECO:0000256" key="1">
    <source>
        <dbReference type="SAM" id="SignalP"/>
    </source>
</evidence>
<dbReference type="EMBL" id="JAVIJP010000005">
    <property type="protein sequence ID" value="KAL3652313.1"/>
    <property type="molecule type" value="Genomic_DNA"/>
</dbReference>
<sequence length="85" mass="9816">MILYKFVALIILIAFASLPAYANETTLLSSWTNKCEPFRGLNNKQCHEFCVGTYRNTEHKSVSGKCHRYFMFLYTKGDCKCYGTK</sequence>
<evidence type="ECO:0000313" key="2">
    <source>
        <dbReference type="EMBL" id="KAL3652313.1"/>
    </source>
</evidence>
<dbReference type="Proteomes" id="UP001632038">
    <property type="component" value="Unassembled WGS sequence"/>
</dbReference>
<gene>
    <name evidence="2" type="ORF">CASFOL_001994</name>
</gene>
<dbReference type="AlphaFoldDB" id="A0ABD3ED08"/>
<feature type="chain" id="PRO_5044843462" evidence="1">
    <location>
        <begin position="23"/>
        <end position="85"/>
    </location>
</feature>
<feature type="signal peptide" evidence="1">
    <location>
        <begin position="1"/>
        <end position="22"/>
    </location>
</feature>
<keyword evidence="3" id="KW-1185">Reference proteome</keyword>
<comment type="caution">
    <text evidence="2">The sequence shown here is derived from an EMBL/GenBank/DDBJ whole genome shotgun (WGS) entry which is preliminary data.</text>
</comment>
<organism evidence="2 3">
    <name type="scientific">Castilleja foliolosa</name>
    <dbReference type="NCBI Taxonomy" id="1961234"/>
    <lineage>
        <taxon>Eukaryota</taxon>
        <taxon>Viridiplantae</taxon>
        <taxon>Streptophyta</taxon>
        <taxon>Embryophyta</taxon>
        <taxon>Tracheophyta</taxon>
        <taxon>Spermatophyta</taxon>
        <taxon>Magnoliopsida</taxon>
        <taxon>eudicotyledons</taxon>
        <taxon>Gunneridae</taxon>
        <taxon>Pentapetalae</taxon>
        <taxon>asterids</taxon>
        <taxon>lamiids</taxon>
        <taxon>Lamiales</taxon>
        <taxon>Orobanchaceae</taxon>
        <taxon>Pedicularideae</taxon>
        <taxon>Castillejinae</taxon>
        <taxon>Castilleja</taxon>
    </lineage>
</organism>
<accession>A0ABD3ED08</accession>
<evidence type="ECO:0000313" key="3">
    <source>
        <dbReference type="Proteomes" id="UP001632038"/>
    </source>
</evidence>